<evidence type="ECO:0000256" key="10">
    <source>
        <dbReference type="ARBA" id="ARBA00041175"/>
    </source>
</evidence>
<dbReference type="InterPro" id="IPR016152">
    <property type="entry name" value="PTrfase/Anion_transptr"/>
</dbReference>
<feature type="domain" description="PRD" evidence="14">
    <location>
        <begin position="287"/>
        <end position="394"/>
    </location>
</feature>
<feature type="domain" description="PRD" evidence="14">
    <location>
        <begin position="182"/>
        <end position="283"/>
    </location>
</feature>
<keyword evidence="6" id="KW-0598">Phosphotransferase system</keyword>
<evidence type="ECO:0000259" key="13">
    <source>
        <dbReference type="PROSITE" id="PS51099"/>
    </source>
</evidence>
<gene>
    <name evidence="15" type="ORF">AN964_05150</name>
</gene>
<evidence type="ECO:0000256" key="8">
    <source>
        <dbReference type="ARBA" id="ARBA00023159"/>
    </source>
</evidence>
<dbReference type="InterPro" id="IPR036095">
    <property type="entry name" value="PTS_EIIB-like_sf"/>
</dbReference>
<dbReference type="Gene3D" id="3.40.930.10">
    <property type="entry name" value="Mannitol-specific EII, Chain A"/>
    <property type="match status" value="1"/>
</dbReference>
<keyword evidence="3" id="KW-0963">Cytoplasm</keyword>
<dbReference type="SUPFAM" id="SSF55804">
    <property type="entry name" value="Phoshotransferase/anion transport protein"/>
    <property type="match status" value="1"/>
</dbReference>
<accession>A0A0Q3WVE1</accession>
<evidence type="ECO:0000256" key="7">
    <source>
        <dbReference type="ARBA" id="ARBA00022777"/>
    </source>
</evidence>
<dbReference type="PROSITE" id="PS51099">
    <property type="entry name" value="PTS_EIIB_TYPE_2"/>
    <property type="match status" value="1"/>
</dbReference>
<protein>
    <recommendedName>
        <fullName evidence="10">Ascorbate-specific PTS system EIIA component</fullName>
    </recommendedName>
    <alternativeName>
        <fullName evidence="11">Ascorbate-specific phosphotransferase enzyme IIA component</fullName>
    </alternativeName>
</protein>
<dbReference type="CDD" id="cd05568">
    <property type="entry name" value="PTS_IIB_bgl_like"/>
    <property type="match status" value="1"/>
</dbReference>
<dbReference type="InterPro" id="IPR011608">
    <property type="entry name" value="PRD"/>
</dbReference>
<keyword evidence="8" id="KW-0010">Activator</keyword>
<dbReference type="Gene3D" id="3.40.50.2300">
    <property type="match status" value="1"/>
</dbReference>
<dbReference type="OrthoDB" id="369398at2"/>
<dbReference type="Pfam" id="PF00359">
    <property type="entry name" value="PTS_EIIA_2"/>
    <property type="match status" value="1"/>
</dbReference>
<dbReference type="Gene3D" id="1.10.1790.10">
    <property type="entry name" value="PRD domain"/>
    <property type="match status" value="1"/>
</dbReference>
<evidence type="ECO:0000256" key="2">
    <source>
        <dbReference type="ARBA" id="ARBA00022448"/>
    </source>
</evidence>
<keyword evidence="4" id="KW-0597">Phosphoprotein</keyword>
<dbReference type="AlphaFoldDB" id="A0A0Q3WVE1"/>
<reference evidence="15 16" key="1">
    <citation type="submission" date="2015-09" db="EMBL/GenBank/DDBJ databases">
        <title>Genome sequencing project for genomic taxonomy and phylogenomics of Bacillus-like bacteria.</title>
        <authorList>
            <person name="Liu B."/>
            <person name="Wang J."/>
            <person name="Zhu Y."/>
            <person name="Liu G."/>
            <person name="Chen Q."/>
            <person name="Chen Z."/>
            <person name="Lan J."/>
            <person name="Che J."/>
            <person name="Ge C."/>
            <person name="Shi H."/>
            <person name="Pan Z."/>
            <person name="Liu X."/>
        </authorList>
    </citation>
    <scope>NUCLEOTIDE SEQUENCE [LARGE SCALE GENOMIC DNA]</scope>
    <source>
        <strain evidence="15 16">LMG 18435</strain>
    </source>
</reference>
<comment type="subcellular location">
    <subcellularLocation>
        <location evidence="1">Cytoplasm</location>
    </subcellularLocation>
</comment>
<dbReference type="PROSITE" id="PS51372">
    <property type="entry name" value="PRD_2"/>
    <property type="match status" value="2"/>
</dbReference>
<evidence type="ECO:0000256" key="3">
    <source>
        <dbReference type="ARBA" id="ARBA00022490"/>
    </source>
</evidence>
<dbReference type="GO" id="GO:0006355">
    <property type="term" value="P:regulation of DNA-templated transcription"/>
    <property type="evidence" value="ECO:0007669"/>
    <property type="project" value="InterPro"/>
</dbReference>
<keyword evidence="16" id="KW-1185">Reference proteome</keyword>
<dbReference type="GO" id="GO:0008982">
    <property type="term" value="F:protein-N(PI)-phosphohistidine-sugar phosphotransferase activity"/>
    <property type="evidence" value="ECO:0007669"/>
    <property type="project" value="InterPro"/>
</dbReference>
<evidence type="ECO:0000256" key="6">
    <source>
        <dbReference type="ARBA" id="ARBA00022683"/>
    </source>
</evidence>
<dbReference type="InterPro" id="IPR007737">
    <property type="entry name" value="Mga_HTH"/>
</dbReference>
<dbReference type="PATRIC" id="fig|157838.3.peg.1145"/>
<keyword evidence="5" id="KW-0808">Transferase</keyword>
<dbReference type="Pfam" id="PF00874">
    <property type="entry name" value="PRD"/>
    <property type="match status" value="1"/>
</dbReference>
<dbReference type="Proteomes" id="UP000051888">
    <property type="component" value="Unassembled WGS sequence"/>
</dbReference>
<comment type="function">
    <text evidence="9">The phosphoenolpyruvate-dependent sugar phosphotransferase system (sugar PTS), a major carbohydrate active transport system, catalyzes the phosphorylation of incoming sugar substrates concomitantly with their translocation across the cell membrane. The enzyme II UlaABC PTS system is involved in ascorbate transport.</text>
</comment>
<feature type="domain" description="PTS EIIA type-2" evidence="12">
    <location>
        <begin position="540"/>
        <end position="681"/>
    </location>
</feature>
<dbReference type="InterPro" id="IPR036634">
    <property type="entry name" value="PRD_sf"/>
</dbReference>
<dbReference type="PANTHER" id="PTHR36203:SF1">
    <property type="entry name" value="ASCORBATE-SPECIFIC PTS SYSTEM EIIA COMPONENT"/>
    <property type="match status" value="1"/>
</dbReference>
<name>A0A0Q3WVE1_9BACI</name>
<organism evidence="15 16">
    <name type="scientific">Heyndrickxia shackletonii</name>
    <dbReference type="NCBI Taxonomy" id="157838"/>
    <lineage>
        <taxon>Bacteria</taxon>
        <taxon>Bacillati</taxon>
        <taxon>Bacillota</taxon>
        <taxon>Bacilli</taxon>
        <taxon>Bacillales</taxon>
        <taxon>Bacillaceae</taxon>
        <taxon>Heyndrickxia</taxon>
    </lineage>
</organism>
<evidence type="ECO:0000313" key="16">
    <source>
        <dbReference type="Proteomes" id="UP000051888"/>
    </source>
</evidence>
<dbReference type="InterPro" id="IPR002178">
    <property type="entry name" value="PTS_EIIA_type-2_dom"/>
</dbReference>
<proteinExistence type="predicted"/>
<dbReference type="SUPFAM" id="SSF52794">
    <property type="entry name" value="PTS system IIB component-like"/>
    <property type="match status" value="1"/>
</dbReference>
<dbReference type="Pfam" id="PF05043">
    <property type="entry name" value="Mga"/>
    <property type="match status" value="1"/>
</dbReference>
<evidence type="ECO:0000256" key="11">
    <source>
        <dbReference type="ARBA" id="ARBA00042072"/>
    </source>
</evidence>
<evidence type="ECO:0000259" key="12">
    <source>
        <dbReference type="PROSITE" id="PS51094"/>
    </source>
</evidence>
<dbReference type="GO" id="GO:0016301">
    <property type="term" value="F:kinase activity"/>
    <property type="evidence" value="ECO:0007669"/>
    <property type="project" value="UniProtKB-KW"/>
</dbReference>
<evidence type="ECO:0000256" key="9">
    <source>
        <dbReference type="ARBA" id="ARBA00037387"/>
    </source>
</evidence>
<comment type="caution">
    <text evidence="15">The sequence shown here is derived from an EMBL/GenBank/DDBJ whole genome shotgun (WGS) entry which is preliminary data.</text>
</comment>
<dbReference type="InterPro" id="IPR051351">
    <property type="entry name" value="Ascorbate-PTS_EIIA_comp"/>
</dbReference>
<keyword evidence="2" id="KW-0813">Transport</keyword>
<dbReference type="PROSITE" id="PS51094">
    <property type="entry name" value="PTS_EIIA_TYPE_2"/>
    <property type="match status" value="1"/>
</dbReference>
<dbReference type="SUPFAM" id="SSF63520">
    <property type="entry name" value="PTS-regulatory domain, PRD"/>
    <property type="match status" value="1"/>
</dbReference>
<evidence type="ECO:0000313" key="15">
    <source>
        <dbReference type="EMBL" id="KQL52956.1"/>
    </source>
</evidence>
<sequence>MFLDDRSVNLLHELIRNPQIKNKELENKFHLSRRQITYSLEKINQWLSTNQLCPITKSKNGFFIIDKKVFEHFSEGESENRPIEEYLPTERERAILIILYLLGKKEPISLFHIIHLLNISRNTGISDIKIAEEVVKNYSLSIMYTRQDGYEIVGDEIQIRRLLIEVVKSVLNFYKGHRYFEKILQMDITEMKEKIKSIEKSLNIHLTDESYESLPYIIEIIFQRIEQGKLLHAKFNIDLEELADTEEYVASEMLLKEEQDLPFTERIWLTLQLLTSNVRSADLLTDERIKDLQSVIRRMLELFEQRSCIFIADKEEIVGKLMLHMRPAYYRIKYHLTLKNHFPEKILEEYQELNETVAASISPLEDLIGEKLPPSEIAFITMFIAGQLIKQGEQLNKKKRALVVCTNGLTISKIMMHTLSELFPEFCFAESLSLRQFQSYRQEYDIVFSTIPVQTEKPMFLVNPLMTVYEKESLRKQVINKIDKQSYSNIHINRLVDTIKEHAIVTNEVALLASLSRLFQMAHGKNNKELIKNVNYDLKQFLPSEFIQMKERVNNWQEGISVACQPLLERNIVKSSYVRTLIEENDHQHLYSFLGKRMAIPHAAPEKGVMADAFAMLILKEPIPFKNGHKVSIITPLAIFNQNRHLKALSQLAELAEDEKRISRILKARDVSEVWLMINGAC</sequence>
<dbReference type="STRING" id="157838.AN964_05150"/>
<dbReference type="GO" id="GO:0009401">
    <property type="term" value="P:phosphoenolpyruvate-dependent sugar phosphotransferase system"/>
    <property type="evidence" value="ECO:0007669"/>
    <property type="project" value="UniProtKB-KW"/>
</dbReference>
<dbReference type="PANTHER" id="PTHR36203">
    <property type="entry name" value="ASCORBATE-SPECIFIC PTS SYSTEM EIIA COMPONENT"/>
    <property type="match status" value="1"/>
</dbReference>
<feature type="domain" description="PTS EIIB type-2" evidence="13">
    <location>
        <begin position="399"/>
        <end position="486"/>
    </location>
</feature>
<evidence type="ECO:0000256" key="5">
    <source>
        <dbReference type="ARBA" id="ARBA00022679"/>
    </source>
</evidence>
<evidence type="ECO:0000259" key="14">
    <source>
        <dbReference type="PROSITE" id="PS51372"/>
    </source>
</evidence>
<keyword evidence="7" id="KW-0418">Kinase</keyword>
<evidence type="ECO:0000256" key="4">
    <source>
        <dbReference type="ARBA" id="ARBA00022553"/>
    </source>
</evidence>
<dbReference type="InterPro" id="IPR013011">
    <property type="entry name" value="PTS_EIIB_2"/>
</dbReference>
<evidence type="ECO:0000256" key="1">
    <source>
        <dbReference type="ARBA" id="ARBA00004496"/>
    </source>
</evidence>
<dbReference type="GO" id="GO:0005737">
    <property type="term" value="C:cytoplasm"/>
    <property type="evidence" value="ECO:0007669"/>
    <property type="project" value="UniProtKB-SubCell"/>
</dbReference>
<dbReference type="EMBL" id="LJJC01000004">
    <property type="protein sequence ID" value="KQL52956.1"/>
    <property type="molecule type" value="Genomic_DNA"/>
</dbReference>
<dbReference type="RefSeq" id="WP_055738669.1">
    <property type="nucleotide sequence ID" value="NZ_JAAIWL010000006.1"/>
</dbReference>